<feature type="transmembrane region" description="Helical" evidence="7">
    <location>
        <begin position="155"/>
        <end position="173"/>
    </location>
</feature>
<reference evidence="9 10" key="1">
    <citation type="submission" date="2024-08" db="EMBL/GenBank/DDBJ databases">
        <title>Two novel Cytobacillus novel species.</title>
        <authorList>
            <person name="Liu G."/>
        </authorList>
    </citation>
    <scope>NUCLEOTIDE SEQUENCE [LARGE SCALE GENOMIC DNA]</scope>
    <source>
        <strain evidence="9 10">FJAT-54145</strain>
    </source>
</reference>
<dbReference type="SUPFAM" id="SSF48317">
    <property type="entry name" value="Acid phosphatase/Vanadium-dependent haloperoxidase"/>
    <property type="match status" value="1"/>
</dbReference>
<keyword evidence="6 7" id="KW-0472">Membrane</keyword>
<protein>
    <submittedName>
        <fullName evidence="9">Phosphatase PAP2 family protein</fullName>
    </submittedName>
</protein>
<gene>
    <name evidence="9" type="ORF">ACFYKX_12215</name>
</gene>
<dbReference type="SMART" id="SM00014">
    <property type="entry name" value="acidPPc"/>
    <property type="match status" value="1"/>
</dbReference>
<comment type="caution">
    <text evidence="9">The sequence shown here is derived from an EMBL/GenBank/DDBJ whole genome shotgun (WGS) entry which is preliminary data.</text>
</comment>
<name>A0ABW6KAT6_9BACI</name>
<dbReference type="EMBL" id="JBIACK010000005">
    <property type="protein sequence ID" value="MFE8701361.1"/>
    <property type="molecule type" value="Genomic_DNA"/>
</dbReference>
<keyword evidence="3 7" id="KW-0812">Transmembrane</keyword>
<keyword evidence="5 7" id="KW-1133">Transmembrane helix</keyword>
<evidence type="ECO:0000256" key="4">
    <source>
        <dbReference type="ARBA" id="ARBA00022801"/>
    </source>
</evidence>
<feature type="transmembrane region" description="Helical" evidence="7">
    <location>
        <begin position="122"/>
        <end position="143"/>
    </location>
</feature>
<dbReference type="InterPro" id="IPR000326">
    <property type="entry name" value="PAP2/HPO"/>
</dbReference>
<evidence type="ECO:0000256" key="2">
    <source>
        <dbReference type="ARBA" id="ARBA00022475"/>
    </source>
</evidence>
<accession>A0ABW6KAT6</accession>
<dbReference type="PANTHER" id="PTHR14969:SF62">
    <property type="entry name" value="DECAPRENYLPHOSPHORYL-5-PHOSPHORIBOSE PHOSPHATASE RV3807C-RELATED"/>
    <property type="match status" value="1"/>
</dbReference>
<comment type="subcellular location">
    <subcellularLocation>
        <location evidence="1">Cell membrane</location>
        <topology evidence="1">Multi-pass membrane protein</topology>
    </subcellularLocation>
</comment>
<proteinExistence type="predicted"/>
<dbReference type="PANTHER" id="PTHR14969">
    <property type="entry name" value="SPHINGOSINE-1-PHOSPHATE PHOSPHOHYDROLASE"/>
    <property type="match status" value="1"/>
</dbReference>
<dbReference type="Pfam" id="PF01569">
    <property type="entry name" value="PAP2"/>
    <property type="match status" value="1"/>
</dbReference>
<evidence type="ECO:0000256" key="3">
    <source>
        <dbReference type="ARBA" id="ARBA00022692"/>
    </source>
</evidence>
<organism evidence="9 10">
    <name type="scientific">Cytobacillus spartinae</name>
    <dbReference type="NCBI Taxonomy" id="3299023"/>
    <lineage>
        <taxon>Bacteria</taxon>
        <taxon>Bacillati</taxon>
        <taxon>Bacillota</taxon>
        <taxon>Bacilli</taxon>
        <taxon>Bacillales</taxon>
        <taxon>Bacillaceae</taxon>
        <taxon>Cytobacillus</taxon>
    </lineage>
</organism>
<evidence type="ECO:0000256" key="7">
    <source>
        <dbReference type="SAM" id="Phobius"/>
    </source>
</evidence>
<evidence type="ECO:0000256" key="1">
    <source>
        <dbReference type="ARBA" id="ARBA00004651"/>
    </source>
</evidence>
<evidence type="ECO:0000256" key="5">
    <source>
        <dbReference type="ARBA" id="ARBA00022989"/>
    </source>
</evidence>
<evidence type="ECO:0000256" key="6">
    <source>
        <dbReference type="ARBA" id="ARBA00023136"/>
    </source>
</evidence>
<keyword evidence="10" id="KW-1185">Reference proteome</keyword>
<feature type="transmembrane region" description="Helical" evidence="7">
    <location>
        <begin position="60"/>
        <end position="79"/>
    </location>
</feature>
<evidence type="ECO:0000313" key="10">
    <source>
        <dbReference type="Proteomes" id="UP001601059"/>
    </source>
</evidence>
<evidence type="ECO:0000259" key="8">
    <source>
        <dbReference type="SMART" id="SM00014"/>
    </source>
</evidence>
<dbReference type="Gene3D" id="1.20.144.10">
    <property type="entry name" value="Phosphatidic acid phosphatase type 2/haloperoxidase"/>
    <property type="match status" value="1"/>
</dbReference>
<keyword evidence="4" id="KW-0378">Hydrolase</keyword>
<dbReference type="InterPro" id="IPR036938">
    <property type="entry name" value="PAP2/HPO_sf"/>
</dbReference>
<evidence type="ECO:0000313" key="9">
    <source>
        <dbReference type="EMBL" id="MFE8701361.1"/>
    </source>
</evidence>
<feature type="transmembrane region" description="Helical" evidence="7">
    <location>
        <begin position="34"/>
        <end position="54"/>
    </location>
</feature>
<dbReference type="RefSeq" id="WP_389361319.1">
    <property type="nucleotide sequence ID" value="NZ_JBIACK010000005.1"/>
</dbReference>
<sequence>MRVLLTIYDFECRLFQLVNNHFENKHLNLLFRNITHMGGATFTILTVLSLIIFSSNDARIVALACALSLSISHLPVFLIKKFYPRKRPYLALKSVRFPSNPLRDHSFPSGHTTAIFSILIPYILYLPSLSLVLIPIGLLVGISRVYLGLHYPSDVMAGGLLGSMVGGVCFTLLM</sequence>
<keyword evidence="2" id="KW-1003">Cell membrane</keyword>
<dbReference type="Proteomes" id="UP001601059">
    <property type="component" value="Unassembled WGS sequence"/>
</dbReference>
<feature type="domain" description="Phosphatidic acid phosphatase type 2/haloperoxidase" evidence="8">
    <location>
        <begin position="58"/>
        <end position="170"/>
    </location>
</feature>